<dbReference type="RefSeq" id="WP_115401339.1">
    <property type="nucleotide sequence ID" value="NZ_QPKV01000002.1"/>
</dbReference>
<feature type="domain" description="Sialidase N-terminal" evidence="6">
    <location>
        <begin position="26"/>
        <end position="144"/>
    </location>
</feature>
<evidence type="ECO:0000256" key="3">
    <source>
        <dbReference type="ARBA" id="ARBA00012733"/>
    </source>
</evidence>
<sequence>MKNIILYIAFIISFNISFGQQIAQPDIEINQIRQPIFNNELTNPVIRLLVKSNENLTGVSLTGSLDKKSINHIQNIEVYDTDSLQRFSANKMIGSVSIKNRHFSVPLSSRLNAGNHYLWLNIILKPNTAIDLHIGISIKQLTLLRKKISVPENNYVFKTGSVVRKHGTDQINTFRIPGIATTQSGALISVYDIRYDHSKDLPANIDVGMSRSIDKGKTWEPMKIIMDMGAPHDNNGVGDPAVLYDPVTKTIWVVALWSKGNRSIAGSKPGLLPDETGQLVIVHSKDDGNTWSEPVSITSQVKNPKWNLFFNGPGTGSVMKDGTLVFPAQYWDENKMPHATIIYSKDHGKSWNSGIGAKSNTTESAVVETTPGTLMLNMRDNRGKFRSISTTTDFGQTWVTHSTSANTLADPVCMASLIKAKVRVKGVLKDVLFFSNVNSTKDRKNLTIKASLDLGETWMESHELLIDERSSFGYSALTLIDENTIGLIYEGVRDLFFVSIPVKDVIR</sequence>
<dbReference type="GO" id="GO:0016020">
    <property type="term" value="C:membrane"/>
    <property type="evidence" value="ECO:0007669"/>
    <property type="project" value="TreeGrafter"/>
</dbReference>
<dbReference type="Gene3D" id="2.120.10.10">
    <property type="match status" value="1"/>
</dbReference>
<dbReference type="InterPro" id="IPR008377">
    <property type="entry name" value="Sialidase_trypan"/>
</dbReference>
<dbReference type="GO" id="GO:0004308">
    <property type="term" value="F:exo-alpha-sialidase activity"/>
    <property type="evidence" value="ECO:0007669"/>
    <property type="project" value="UniProtKB-EC"/>
</dbReference>
<organism evidence="7 8">
    <name type="scientific">Pedobacter chinensis</name>
    <dbReference type="NCBI Taxonomy" id="2282421"/>
    <lineage>
        <taxon>Bacteria</taxon>
        <taxon>Pseudomonadati</taxon>
        <taxon>Bacteroidota</taxon>
        <taxon>Sphingobacteriia</taxon>
        <taxon>Sphingobacteriales</taxon>
        <taxon>Sphingobacteriaceae</taxon>
        <taxon>Pedobacter</taxon>
    </lineage>
</organism>
<accession>A0A369Q6J6</accession>
<dbReference type="EMBL" id="QPKV01000002">
    <property type="protein sequence ID" value="RDC57918.1"/>
    <property type="molecule type" value="Genomic_DNA"/>
</dbReference>
<reference evidence="7 8" key="1">
    <citation type="submission" date="2018-07" db="EMBL/GenBank/DDBJ databases">
        <title>Pedobacter sp. nov., isolated from soil.</title>
        <authorList>
            <person name="Zhou L.Y."/>
            <person name="Du Z.J."/>
        </authorList>
    </citation>
    <scope>NUCLEOTIDE SEQUENCE [LARGE SCALE GENOMIC DNA]</scope>
    <source>
        <strain evidence="7 8">JDX94</strain>
    </source>
</reference>
<dbReference type="EC" id="3.2.1.18" evidence="3"/>
<evidence type="ECO:0000259" key="5">
    <source>
        <dbReference type="Pfam" id="PF13088"/>
    </source>
</evidence>
<dbReference type="Pfam" id="PF13088">
    <property type="entry name" value="BNR_2"/>
    <property type="match status" value="1"/>
</dbReference>
<name>A0A369Q6J6_9SPHI</name>
<dbReference type="Proteomes" id="UP000253961">
    <property type="component" value="Unassembled WGS sequence"/>
</dbReference>
<dbReference type="AlphaFoldDB" id="A0A369Q6J6"/>
<comment type="caution">
    <text evidence="7">The sequence shown here is derived from an EMBL/GenBank/DDBJ whole genome shotgun (WGS) entry which is preliminary data.</text>
</comment>
<dbReference type="PANTHER" id="PTHR10628">
    <property type="entry name" value="SIALIDASE"/>
    <property type="match status" value="1"/>
</dbReference>
<keyword evidence="4" id="KW-0677">Repeat</keyword>
<comment type="catalytic activity">
    <reaction evidence="1">
        <text>Hydrolysis of alpha-(2-&gt;3)-, alpha-(2-&gt;6)-, alpha-(2-&gt;8)- glycosidic linkages of terminal sialic acid residues in oligosaccharides, glycoproteins, glycolipids, colominic acid and synthetic substrates.</text>
        <dbReference type="EC" id="3.2.1.18"/>
    </reaction>
</comment>
<dbReference type="GO" id="GO:0009313">
    <property type="term" value="P:oligosaccharide catabolic process"/>
    <property type="evidence" value="ECO:0007669"/>
    <property type="project" value="TreeGrafter"/>
</dbReference>
<dbReference type="GO" id="GO:0006689">
    <property type="term" value="P:ganglioside catabolic process"/>
    <property type="evidence" value="ECO:0007669"/>
    <property type="project" value="TreeGrafter"/>
</dbReference>
<evidence type="ECO:0000313" key="7">
    <source>
        <dbReference type="EMBL" id="RDC57918.1"/>
    </source>
</evidence>
<proteinExistence type="inferred from homology"/>
<dbReference type="InterPro" id="IPR036278">
    <property type="entry name" value="Sialidase_sf"/>
</dbReference>
<evidence type="ECO:0000256" key="4">
    <source>
        <dbReference type="ARBA" id="ARBA00022737"/>
    </source>
</evidence>
<keyword evidence="8" id="KW-1185">Reference proteome</keyword>
<comment type="similarity">
    <text evidence="2">Belongs to the glycosyl hydrolase 33 family.</text>
</comment>
<gene>
    <name evidence="7" type="ORF">DU508_02900</name>
</gene>
<dbReference type="SUPFAM" id="SSF50939">
    <property type="entry name" value="Sialidases"/>
    <property type="match status" value="1"/>
</dbReference>
<dbReference type="InterPro" id="IPR026856">
    <property type="entry name" value="Sialidase_fam"/>
</dbReference>
<dbReference type="PANTHER" id="PTHR10628:SF30">
    <property type="entry name" value="EXO-ALPHA-SIALIDASE"/>
    <property type="match status" value="1"/>
</dbReference>
<evidence type="ECO:0000256" key="2">
    <source>
        <dbReference type="ARBA" id="ARBA00009348"/>
    </source>
</evidence>
<protein>
    <recommendedName>
        <fullName evidence="3">exo-alpha-sialidase</fullName>
        <ecNumber evidence="3">3.2.1.18</ecNumber>
    </recommendedName>
</protein>
<evidence type="ECO:0000256" key="1">
    <source>
        <dbReference type="ARBA" id="ARBA00000427"/>
    </source>
</evidence>
<keyword evidence="7" id="KW-0378">Hydrolase</keyword>
<evidence type="ECO:0000313" key="8">
    <source>
        <dbReference type="Proteomes" id="UP000253961"/>
    </source>
</evidence>
<dbReference type="GO" id="GO:0005737">
    <property type="term" value="C:cytoplasm"/>
    <property type="evidence" value="ECO:0007669"/>
    <property type="project" value="TreeGrafter"/>
</dbReference>
<dbReference type="InterPro" id="IPR029456">
    <property type="entry name" value="Sialidase_N"/>
</dbReference>
<evidence type="ECO:0000259" key="6">
    <source>
        <dbReference type="Pfam" id="PF14873"/>
    </source>
</evidence>
<feature type="domain" description="Sialidase" evidence="5">
    <location>
        <begin position="205"/>
        <end position="479"/>
    </location>
</feature>
<dbReference type="CDD" id="cd15482">
    <property type="entry name" value="Sialidase_non-viral"/>
    <property type="match status" value="1"/>
</dbReference>
<dbReference type="PRINTS" id="PR01803">
    <property type="entry name" value="TCSIALIDASE"/>
</dbReference>
<dbReference type="OrthoDB" id="7294637at2"/>
<dbReference type="InterPro" id="IPR011040">
    <property type="entry name" value="Sialidase"/>
</dbReference>
<dbReference type="Pfam" id="PF14873">
    <property type="entry name" value="BNR_assoc_N"/>
    <property type="match status" value="1"/>
</dbReference>